<evidence type="ECO:0000259" key="1">
    <source>
        <dbReference type="Pfam" id="PF00078"/>
    </source>
</evidence>
<keyword evidence="3" id="KW-1185">Reference proteome</keyword>
<evidence type="ECO:0000313" key="3">
    <source>
        <dbReference type="Proteomes" id="UP000596742"/>
    </source>
</evidence>
<accession>A0A8B6FTU7</accession>
<dbReference type="Pfam" id="PF00078">
    <property type="entry name" value="RVT_1"/>
    <property type="match status" value="1"/>
</dbReference>
<evidence type="ECO:0000313" key="2">
    <source>
        <dbReference type="EMBL" id="VDI53409.1"/>
    </source>
</evidence>
<dbReference type="InterPro" id="IPR000477">
    <property type="entry name" value="RT_dom"/>
</dbReference>
<name>A0A8B6FTU7_MYTGA</name>
<proteinExistence type="predicted"/>
<feature type="domain" description="Reverse transcriptase" evidence="1">
    <location>
        <begin position="139"/>
        <end position="238"/>
    </location>
</feature>
<dbReference type="AlphaFoldDB" id="A0A8B6FTU7"/>
<reference evidence="2" key="1">
    <citation type="submission" date="2018-11" db="EMBL/GenBank/DDBJ databases">
        <authorList>
            <person name="Alioto T."/>
            <person name="Alioto T."/>
        </authorList>
    </citation>
    <scope>NUCLEOTIDE SEQUENCE</scope>
</reference>
<protein>
    <recommendedName>
        <fullName evidence="1">Reverse transcriptase domain-containing protein</fullName>
    </recommendedName>
</protein>
<comment type="caution">
    <text evidence="2">The sequence shown here is derived from an EMBL/GenBank/DDBJ whole genome shotgun (WGS) entry which is preliminary data.</text>
</comment>
<dbReference type="CDD" id="cd01650">
    <property type="entry name" value="RT_nLTR_like"/>
    <property type="match status" value="1"/>
</dbReference>
<sequence>MDDGSVSHDPSEILQRWKEEYSKLFSSDNTKVDSEFVEQLQNLNSQLEREYENLPVNQTYVDNTSTSELNEPISLDETKRALMSLKNGKAVGIDNLPNEILKSDVLSKTLHELFNVCFSYGIVPDPWCRSIICPLLKKGKDFRNPMDYRSISLMSTVAKTFSQILNERLISHLENNNFLSEEQNGFRRLRSCLDHIFSLCTILRNRKLQNIDTFLCFVDFSKAFDSVNHTILWNKLLAV</sequence>
<dbReference type="OrthoDB" id="10070415at2759"/>
<gene>
    <name evidence="2" type="ORF">MGAL_10B065096</name>
</gene>
<feature type="non-terminal residue" evidence="2">
    <location>
        <position position="239"/>
    </location>
</feature>
<dbReference type="EMBL" id="UYJE01007297">
    <property type="protein sequence ID" value="VDI53409.1"/>
    <property type="molecule type" value="Genomic_DNA"/>
</dbReference>
<dbReference type="PANTHER" id="PTHR19446">
    <property type="entry name" value="REVERSE TRANSCRIPTASES"/>
    <property type="match status" value="1"/>
</dbReference>
<dbReference type="Proteomes" id="UP000596742">
    <property type="component" value="Unassembled WGS sequence"/>
</dbReference>
<organism evidence="2 3">
    <name type="scientific">Mytilus galloprovincialis</name>
    <name type="common">Mediterranean mussel</name>
    <dbReference type="NCBI Taxonomy" id="29158"/>
    <lineage>
        <taxon>Eukaryota</taxon>
        <taxon>Metazoa</taxon>
        <taxon>Spiralia</taxon>
        <taxon>Lophotrochozoa</taxon>
        <taxon>Mollusca</taxon>
        <taxon>Bivalvia</taxon>
        <taxon>Autobranchia</taxon>
        <taxon>Pteriomorphia</taxon>
        <taxon>Mytilida</taxon>
        <taxon>Mytiloidea</taxon>
        <taxon>Mytilidae</taxon>
        <taxon>Mytilinae</taxon>
        <taxon>Mytilus</taxon>
    </lineage>
</organism>